<organism evidence="1">
    <name type="scientific">Arundo donax</name>
    <name type="common">Giant reed</name>
    <name type="synonym">Donax arundinaceus</name>
    <dbReference type="NCBI Taxonomy" id="35708"/>
    <lineage>
        <taxon>Eukaryota</taxon>
        <taxon>Viridiplantae</taxon>
        <taxon>Streptophyta</taxon>
        <taxon>Embryophyta</taxon>
        <taxon>Tracheophyta</taxon>
        <taxon>Spermatophyta</taxon>
        <taxon>Magnoliopsida</taxon>
        <taxon>Liliopsida</taxon>
        <taxon>Poales</taxon>
        <taxon>Poaceae</taxon>
        <taxon>PACMAD clade</taxon>
        <taxon>Arundinoideae</taxon>
        <taxon>Arundineae</taxon>
        <taxon>Arundo</taxon>
    </lineage>
</organism>
<dbReference type="EMBL" id="GBRH01261496">
    <property type="protein sequence ID" value="JAD36399.1"/>
    <property type="molecule type" value="Transcribed_RNA"/>
</dbReference>
<name>A0A0A8ZAF5_ARUDO</name>
<dbReference type="AlphaFoldDB" id="A0A0A8ZAF5"/>
<sequence length="96" mass="10349">MAQKTGRGEKVEVEHVRVPNLAGVGHLCRLAVGPDSRYCHNHGPILEASQEGRLCRSRGRGHQPPERQAVPQNLLRAGACPGNHLHLPAAEPISLS</sequence>
<protein>
    <submittedName>
        <fullName evidence="1">Uncharacterized protein</fullName>
    </submittedName>
</protein>
<reference evidence="1" key="1">
    <citation type="submission" date="2014-09" db="EMBL/GenBank/DDBJ databases">
        <authorList>
            <person name="Magalhaes I.L.F."/>
            <person name="Oliveira U."/>
            <person name="Santos F.R."/>
            <person name="Vidigal T.H.D.A."/>
            <person name="Brescovit A.D."/>
            <person name="Santos A.J."/>
        </authorList>
    </citation>
    <scope>NUCLEOTIDE SEQUENCE</scope>
    <source>
        <tissue evidence="1">Shoot tissue taken approximately 20 cm above the soil surface</tissue>
    </source>
</reference>
<evidence type="ECO:0000313" key="1">
    <source>
        <dbReference type="EMBL" id="JAD36399.1"/>
    </source>
</evidence>
<reference evidence="1" key="2">
    <citation type="journal article" date="2015" name="Data Brief">
        <title>Shoot transcriptome of the giant reed, Arundo donax.</title>
        <authorList>
            <person name="Barrero R.A."/>
            <person name="Guerrero F.D."/>
            <person name="Moolhuijzen P."/>
            <person name="Goolsby J.A."/>
            <person name="Tidwell J."/>
            <person name="Bellgard S.E."/>
            <person name="Bellgard M.I."/>
        </authorList>
    </citation>
    <scope>NUCLEOTIDE SEQUENCE</scope>
    <source>
        <tissue evidence="1">Shoot tissue taken approximately 20 cm above the soil surface</tissue>
    </source>
</reference>
<accession>A0A0A8ZAF5</accession>
<proteinExistence type="predicted"/>